<evidence type="ECO:0000256" key="4">
    <source>
        <dbReference type="ARBA" id="ARBA00023136"/>
    </source>
</evidence>
<evidence type="ECO:0000256" key="3">
    <source>
        <dbReference type="ARBA" id="ARBA00022989"/>
    </source>
</evidence>
<dbReference type="PANTHER" id="PTHR43471">
    <property type="entry name" value="ABC TRANSPORTER PERMEASE"/>
    <property type="match status" value="1"/>
</dbReference>
<feature type="transmembrane region" description="Helical" evidence="5">
    <location>
        <begin position="368"/>
        <end position="388"/>
    </location>
</feature>
<evidence type="ECO:0000256" key="5">
    <source>
        <dbReference type="SAM" id="Phobius"/>
    </source>
</evidence>
<reference evidence="7 8" key="1">
    <citation type="submission" date="2019-01" db="EMBL/GenBank/DDBJ databases">
        <title>Pseudolysobacter antarctica gen. nov., sp. nov., isolated from Fildes Peninsula, Antarctica.</title>
        <authorList>
            <person name="Wei Z."/>
            <person name="Peng F."/>
        </authorList>
    </citation>
    <scope>NUCLEOTIDE SEQUENCE [LARGE SCALE GENOMIC DNA]</scope>
    <source>
        <strain evidence="7 8">AQ6-296</strain>
    </source>
</reference>
<dbReference type="GO" id="GO:0140359">
    <property type="term" value="F:ABC-type transporter activity"/>
    <property type="evidence" value="ECO:0007669"/>
    <property type="project" value="InterPro"/>
</dbReference>
<dbReference type="Proteomes" id="UP000291562">
    <property type="component" value="Chromosome"/>
</dbReference>
<dbReference type="GO" id="GO:0016020">
    <property type="term" value="C:membrane"/>
    <property type="evidence" value="ECO:0007669"/>
    <property type="project" value="UniProtKB-SubCell"/>
</dbReference>
<keyword evidence="2 5" id="KW-0812">Transmembrane</keyword>
<name>A0A411HPN3_9GAMM</name>
<dbReference type="KEGG" id="xbc:ELE36_19820"/>
<feature type="transmembrane region" description="Helical" evidence="5">
    <location>
        <begin position="28"/>
        <end position="50"/>
    </location>
</feature>
<gene>
    <name evidence="7" type="ORF">ELE36_19820</name>
</gene>
<evidence type="ECO:0000256" key="1">
    <source>
        <dbReference type="ARBA" id="ARBA00004141"/>
    </source>
</evidence>
<keyword evidence="3 5" id="KW-1133">Transmembrane helix</keyword>
<accession>A0A411HPN3</accession>
<dbReference type="InterPro" id="IPR013525">
    <property type="entry name" value="ABC2_TM"/>
</dbReference>
<feature type="transmembrane region" description="Helical" evidence="5">
    <location>
        <begin position="239"/>
        <end position="259"/>
    </location>
</feature>
<organism evidence="7 8">
    <name type="scientific">Pseudolysobacter antarcticus</name>
    <dbReference type="NCBI Taxonomy" id="2511995"/>
    <lineage>
        <taxon>Bacteria</taxon>
        <taxon>Pseudomonadati</taxon>
        <taxon>Pseudomonadota</taxon>
        <taxon>Gammaproteobacteria</taxon>
        <taxon>Lysobacterales</taxon>
        <taxon>Rhodanobacteraceae</taxon>
        <taxon>Pseudolysobacter</taxon>
    </lineage>
</organism>
<dbReference type="Pfam" id="PF12698">
    <property type="entry name" value="ABC2_membrane_3"/>
    <property type="match status" value="1"/>
</dbReference>
<keyword evidence="8" id="KW-1185">Reference proteome</keyword>
<feature type="domain" description="ABC-2 type transporter transmembrane" evidence="6">
    <location>
        <begin position="37"/>
        <end position="380"/>
    </location>
</feature>
<feature type="transmembrane region" description="Helical" evidence="5">
    <location>
        <begin position="187"/>
        <end position="209"/>
    </location>
</feature>
<dbReference type="OrthoDB" id="5486437at2"/>
<protein>
    <submittedName>
        <fullName evidence="7">ABC transporter permease</fullName>
    </submittedName>
</protein>
<keyword evidence="4 5" id="KW-0472">Membrane</keyword>
<evidence type="ECO:0000259" key="6">
    <source>
        <dbReference type="Pfam" id="PF12698"/>
    </source>
</evidence>
<feature type="transmembrane region" description="Helical" evidence="5">
    <location>
        <begin position="314"/>
        <end position="332"/>
    </location>
</feature>
<evidence type="ECO:0000313" key="7">
    <source>
        <dbReference type="EMBL" id="QBB72434.1"/>
    </source>
</evidence>
<dbReference type="EMBL" id="CP035704">
    <property type="protein sequence ID" value="QBB72434.1"/>
    <property type="molecule type" value="Genomic_DNA"/>
</dbReference>
<evidence type="ECO:0000256" key="2">
    <source>
        <dbReference type="ARBA" id="ARBA00022692"/>
    </source>
</evidence>
<proteinExistence type="predicted"/>
<feature type="transmembrane region" description="Helical" evidence="5">
    <location>
        <begin position="279"/>
        <end position="302"/>
    </location>
</feature>
<sequence>MKFIHLKSPMLVVFFKEVLENIRDRRTMINALLIGPLLGPLLFIVLISALTDREVQKSEAPLEVSVIGAQYAPNLIESLRQQGLKIKPAVDDPEKKIHDQDEEVILRIPPDFAQSWNKGETSQVELLHDSSHRDSGTPVERLRRMLEGYAQRNATMRALARGLSLSVSTPLIVASRDLSTPQSRGGVIFAMLPYFLIMTLFYGGMYLAIDTTAGERERQSLEPLLVNPVARWKIMAGKLSATFVFAMAALCLSLLTFAFSGKLIPADTLGIQLHLGTYFIVLTLLVMAPLALLITALQTTIAAFAKSYREAQTFLSLLMMIPLIPTMMLAVLPVKPQLWMMSVPLLGQHLLIMKLVRGDIVTSNELGLCLGCGLIVALLACLVAALVYRSERLAISA</sequence>
<dbReference type="RefSeq" id="WP_129836386.1">
    <property type="nucleotide sequence ID" value="NZ_CP035704.1"/>
</dbReference>
<evidence type="ECO:0000313" key="8">
    <source>
        <dbReference type="Proteomes" id="UP000291562"/>
    </source>
</evidence>
<comment type="subcellular location">
    <subcellularLocation>
        <location evidence="1">Membrane</location>
        <topology evidence="1">Multi-pass membrane protein</topology>
    </subcellularLocation>
</comment>
<dbReference type="AlphaFoldDB" id="A0A411HPN3"/>
<dbReference type="PANTHER" id="PTHR43471:SF3">
    <property type="entry name" value="ABC TRANSPORTER PERMEASE PROTEIN NATB"/>
    <property type="match status" value="1"/>
</dbReference>